<proteinExistence type="predicted"/>
<reference evidence="2" key="1">
    <citation type="submission" date="2018-11" db="EMBL/GenBank/DDBJ databases">
        <authorList>
            <consortium name="Pathogen Informatics"/>
        </authorList>
    </citation>
    <scope>NUCLEOTIDE SEQUENCE</scope>
</reference>
<dbReference type="Proteomes" id="UP000784294">
    <property type="component" value="Unassembled WGS sequence"/>
</dbReference>
<gene>
    <name evidence="2" type="ORF">PXEA_LOCUS24190</name>
</gene>
<keyword evidence="3" id="KW-1185">Reference proteome</keyword>
<feature type="region of interest" description="Disordered" evidence="1">
    <location>
        <begin position="1"/>
        <end position="26"/>
    </location>
</feature>
<dbReference type="EMBL" id="CAAALY010115149">
    <property type="protein sequence ID" value="VEL30750.1"/>
    <property type="molecule type" value="Genomic_DNA"/>
</dbReference>
<evidence type="ECO:0000256" key="1">
    <source>
        <dbReference type="SAM" id="MobiDB-lite"/>
    </source>
</evidence>
<dbReference type="AlphaFoldDB" id="A0A448X8E4"/>
<organism evidence="2 3">
    <name type="scientific">Protopolystoma xenopodis</name>
    <dbReference type="NCBI Taxonomy" id="117903"/>
    <lineage>
        <taxon>Eukaryota</taxon>
        <taxon>Metazoa</taxon>
        <taxon>Spiralia</taxon>
        <taxon>Lophotrochozoa</taxon>
        <taxon>Platyhelminthes</taxon>
        <taxon>Monogenea</taxon>
        <taxon>Polyopisthocotylea</taxon>
        <taxon>Polystomatidea</taxon>
        <taxon>Polystomatidae</taxon>
        <taxon>Protopolystoma</taxon>
    </lineage>
</organism>
<accession>A0A448X8E4</accession>
<name>A0A448X8E4_9PLAT</name>
<evidence type="ECO:0000313" key="3">
    <source>
        <dbReference type="Proteomes" id="UP000784294"/>
    </source>
</evidence>
<sequence>MQSASGGRGGAGRQGPSGGMTTFEAASRGSHVRYEWSTDRPMDNGFDVVLPFVRINQAKIIKRWNDALLTLAKNTCLGSASHGLTLVLSSPMP</sequence>
<comment type="caution">
    <text evidence="2">The sequence shown here is derived from an EMBL/GenBank/DDBJ whole genome shotgun (WGS) entry which is preliminary data.</text>
</comment>
<feature type="compositionally biased region" description="Gly residues" evidence="1">
    <location>
        <begin position="1"/>
        <end position="18"/>
    </location>
</feature>
<evidence type="ECO:0000313" key="2">
    <source>
        <dbReference type="EMBL" id="VEL30750.1"/>
    </source>
</evidence>
<protein>
    <submittedName>
        <fullName evidence="2">Uncharacterized protein</fullName>
    </submittedName>
</protein>